<feature type="compositionally biased region" description="Polar residues" evidence="1">
    <location>
        <begin position="69"/>
        <end position="80"/>
    </location>
</feature>
<keyword evidence="3" id="KW-1185">Reference proteome</keyword>
<name>A0A4Y2HVZ1_ARAVE</name>
<dbReference type="Proteomes" id="UP000499080">
    <property type="component" value="Unassembled WGS sequence"/>
</dbReference>
<evidence type="ECO:0000256" key="1">
    <source>
        <dbReference type="SAM" id="MobiDB-lite"/>
    </source>
</evidence>
<organism evidence="2 3">
    <name type="scientific">Araneus ventricosus</name>
    <name type="common">Orbweaver spider</name>
    <name type="synonym">Epeira ventricosa</name>
    <dbReference type="NCBI Taxonomy" id="182803"/>
    <lineage>
        <taxon>Eukaryota</taxon>
        <taxon>Metazoa</taxon>
        <taxon>Ecdysozoa</taxon>
        <taxon>Arthropoda</taxon>
        <taxon>Chelicerata</taxon>
        <taxon>Arachnida</taxon>
        <taxon>Araneae</taxon>
        <taxon>Araneomorphae</taxon>
        <taxon>Entelegynae</taxon>
        <taxon>Araneoidea</taxon>
        <taxon>Araneidae</taxon>
        <taxon>Araneus</taxon>
    </lineage>
</organism>
<evidence type="ECO:0000313" key="2">
    <source>
        <dbReference type="EMBL" id="GBM69432.1"/>
    </source>
</evidence>
<comment type="caution">
    <text evidence="2">The sequence shown here is derived from an EMBL/GenBank/DDBJ whole genome shotgun (WGS) entry which is preliminary data.</text>
</comment>
<proteinExistence type="predicted"/>
<evidence type="ECO:0000313" key="3">
    <source>
        <dbReference type="Proteomes" id="UP000499080"/>
    </source>
</evidence>
<dbReference type="AlphaFoldDB" id="A0A4Y2HVZ1"/>
<feature type="region of interest" description="Disordered" evidence="1">
    <location>
        <begin position="62"/>
        <end position="85"/>
    </location>
</feature>
<accession>A0A4Y2HVZ1</accession>
<gene>
    <name evidence="2" type="ORF">AVEN_165456_1</name>
</gene>
<reference evidence="2 3" key="1">
    <citation type="journal article" date="2019" name="Sci. Rep.">
        <title>Orb-weaving spider Araneus ventricosus genome elucidates the spidroin gene catalogue.</title>
        <authorList>
            <person name="Kono N."/>
            <person name="Nakamura H."/>
            <person name="Ohtoshi R."/>
            <person name="Moran D.A.P."/>
            <person name="Shinohara A."/>
            <person name="Yoshida Y."/>
            <person name="Fujiwara M."/>
            <person name="Mori M."/>
            <person name="Tomita M."/>
            <person name="Arakawa K."/>
        </authorList>
    </citation>
    <scope>NUCLEOTIDE SEQUENCE [LARGE SCALE GENOMIC DNA]</scope>
</reference>
<dbReference type="EMBL" id="BGPR01002194">
    <property type="protein sequence ID" value="GBM69432.1"/>
    <property type="molecule type" value="Genomic_DNA"/>
</dbReference>
<sequence>MVVENSPSSQSSKNNVENFPNEVDNLSALEIIQVMRNFLQGKYISAPRRTFGDKLLQALESSLPEKTVTENNQSSASTSDKYPETYAEKVKNGPHTVLLYPTQNTNEQGAQRNNHSSMNSSFFAWPFIEFIVN</sequence>
<protein>
    <submittedName>
        <fullName evidence="2">Uncharacterized protein</fullName>
    </submittedName>
</protein>